<name>A0A2Z6PG54_TRISU</name>
<evidence type="ECO:0000313" key="3">
    <source>
        <dbReference type="Proteomes" id="UP000242715"/>
    </source>
</evidence>
<dbReference type="Pfam" id="PF00078">
    <property type="entry name" value="RVT_1"/>
    <property type="match status" value="1"/>
</dbReference>
<reference evidence="3" key="1">
    <citation type="journal article" date="2017" name="Front. Plant Sci.">
        <title>Climate Clever Clovers: New Paradigm to Reduce the Environmental Footprint of Ruminants by Breeding Low Methanogenic Forages Utilizing Haplotype Variation.</title>
        <authorList>
            <person name="Kaur P."/>
            <person name="Appels R."/>
            <person name="Bayer P.E."/>
            <person name="Keeble-Gagnere G."/>
            <person name="Wang J."/>
            <person name="Hirakawa H."/>
            <person name="Shirasawa K."/>
            <person name="Vercoe P."/>
            <person name="Stefanova K."/>
            <person name="Durmic Z."/>
            <person name="Nichols P."/>
            <person name="Revell C."/>
            <person name="Isobe S.N."/>
            <person name="Edwards D."/>
            <person name="Erskine W."/>
        </authorList>
    </citation>
    <scope>NUCLEOTIDE SEQUENCE [LARGE SCALE GENOMIC DNA]</scope>
    <source>
        <strain evidence="3">cv. Daliak</strain>
    </source>
</reference>
<dbReference type="OrthoDB" id="1932527at2759"/>
<dbReference type="InterPro" id="IPR000477">
    <property type="entry name" value="RT_dom"/>
</dbReference>
<dbReference type="InterPro" id="IPR026960">
    <property type="entry name" value="RVT-Znf"/>
</dbReference>
<dbReference type="CDD" id="cd01650">
    <property type="entry name" value="RT_nLTR_like"/>
    <property type="match status" value="1"/>
</dbReference>
<proteinExistence type="predicted"/>
<dbReference type="PANTHER" id="PTHR33116:SF78">
    <property type="entry name" value="OS12G0587133 PROTEIN"/>
    <property type="match status" value="1"/>
</dbReference>
<feature type="domain" description="Reverse transcriptase" evidence="1">
    <location>
        <begin position="6"/>
        <end position="249"/>
    </location>
</feature>
<keyword evidence="3" id="KW-1185">Reference proteome</keyword>
<protein>
    <recommendedName>
        <fullName evidence="1">Reverse transcriptase domain-containing protein</fullName>
    </recommendedName>
</protein>
<dbReference type="Pfam" id="PF13966">
    <property type="entry name" value="zf-RVT"/>
    <property type="match status" value="1"/>
</dbReference>
<sequence>MRFVTDFHRNGKLTKGLNSTFIALIQKVDSPQRLNDFRPISLVGSLYKILAKVLAYRLRMVIGSVISESQTAFVKDMQILDGILIANEAVDEARRNKKELMLFKVDFEKPYDSVDWGYLDAVMGKMSFPILWKKWIKECIGTASASVLVNGSPADEFPLERGFGVQNQNFVSHLQFADDTLLLGTKSWANVRALRAALVLFETISGLKVNFNKSMLVGVNIVDSWLSAAATTLRCKVGKVPFLYLGLPIGGDPTRLGFWELVLTRIQNRLSGWKSRFLSFGGRIVAEFSSLGWGTGGGVWVWRRQLWAWEEEMLGECQNLLHDYLLQAQTPDVWIWRPDPIRGYSVQGAYYLLTSHPLDPLDGADNLIWHRQVPLKVSIFAWRLLPDRLPTRMNLANRGIITPDAQLYVAGCGEMESTQHLFLACCTFGSLWSMVRAWLGITSVDPIILTDHFLQFTWSSGGLRARRSF</sequence>
<dbReference type="PANTHER" id="PTHR33116">
    <property type="entry name" value="REVERSE TRANSCRIPTASE ZINC-BINDING DOMAIN-CONTAINING PROTEIN-RELATED-RELATED"/>
    <property type="match status" value="1"/>
</dbReference>
<accession>A0A2Z6PG54</accession>
<dbReference type="AlphaFoldDB" id="A0A2Z6PG54"/>
<dbReference type="Proteomes" id="UP000242715">
    <property type="component" value="Unassembled WGS sequence"/>
</dbReference>
<gene>
    <name evidence="2" type="ORF">TSUD_406040</name>
</gene>
<organism evidence="2 3">
    <name type="scientific">Trifolium subterraneum</name>
    <name type="common">Subterranean clover</name>
    <dbReference type="NCBI Taxonomy" id="3900"/>
    <lineage>
        <taxon>Eukaryota</taxon>
        <taxon>Viridiplantae</taxon>
        <taxon>Streptophyta</taxon>
        <taxon>Embryophyta</taxon>
        <taxon>Tracheophyta</taxon>
        <taxon>Spermatophyta</taxon>
        <taxon>Magnoliopsida</taxon>
        <taxon>eudicotyledons</taxon>
        <taxon>Gunneridae</taxon>
        <taxon>Pentapetalae</taxon>
        <taxon>rosids</taxon>
        <taxon>fabids</taxon>
        <taxon>Fabales</taxon>
        <taxon>Fabaceae</taxon>
        <taxon>Papilionoideae</taxon>
        <taxon>50 kb inversion clade</taxon>
        <taxon>NPAAA clade</taxon>
        <taxon>Hologalegina</taxon>
        <taxon>IRL clade</taxon>
        <taxon>Trifolieae</taxon>
        <taxon>Trifolium</taxon>
    </lineage>
</organism>
<dbReference type="PROSITE" id="PS50878">
    <property type="entry name" value="RT_POL"/>
    <property type="match status" value="1"/>
</dbReference>
<dbReference type="EMBL" id="DF974464">
    <property type="protein sequence ID" value="GAU48725.1"/>
    <property type="molecule type" value="Genomic_DNA"/>
</dbReference>
<evidence type="ECO:0000259" key="1">
    <source>
        <dbReference type="PROSITE" id="PS50878"/>
    </source>
</evidence>
<evidence type="ECO:0000313" key="2">
    <source>
        <dbReference type="EMBL" id="GAU48725.1"/>
    </source>
</evidence>